<evidence type="ECO:0000313" key="10">
    <source>
        <dbReference type="Proteomes" id="UP000198601"/>
    </source>
</evidence>
<proteinExistence type="inferred from homology"/>
<keyword evidence="4" id="KW-0309">Germination</keyword>
<organism evidence="9 10">
    <name type="scientific">Paenibacillus tianmuensis</name>
    <dbReference type="NCBI Taxonomy" id="624147"/>
    <lineage>
        <taxon>Bacteria</taxon>
        <taxon>Bacillati</taxon>
        <taxon>Bacillota</taxon>
        <taxon>Bacilli</taxon>
        <taxon>Bacillales</taxon>
        <taxon>Paenibacillaceae</taxon>
        <taxon>Paenibacillus</taxon>
    </lineage>
</organism>
<feature type="transmembrane region" description="Helical" evidence="8">
    <location>
        <begin position="20"/>
        <end position="40"/>
    </location>
</feature>
<dbReference type="GO" id="GO:0009847">
    <property type="term" value="P:spore germination"/>
    <property type="evidence" value="ECO:0007669"/>
    <property type="project" value="InterPro"/>
</dbReference>
<keyword evidence="7 8" id="KW-0472">Membrane</keyword>
<dbReference type="AlphaFoldDB" id="A0A1G4R156"/>
<dbReference type="OrthoDB" id="2078716at2"/>
<reference evidence="10" key="1">
    <citation type="submission" date="2016-10" db="EMBL/GenBank/DDBJ databases">
        <authorList>
            <person name="Varghese N."/>
            <person name="Submissions S."/>
        </authorList>
    </citation>
    <scope>NUCLEOTIDE SEQUENCE [LARGE SCALE GENOMIC DNA]</scope>
    <source>
        <strain evidence="10">CGMCC 1.8946</strain>
    </source>
</reference>
<evidence type="ECO:0000256" key="5">
    <source>
        <dbReference type="ARBA" id="ARBA00022692"/>
    </source>
</evidence>
<keyword evidence="6 8" id="KW-1133">Transmembrane helix</keyword>
<evidence type="ECO:0000256" key="7">
    <source>
        <dbReference type="ARBA" id="ARBA00023136"/>
    </source>
</evidence>
<dbReference type="RefSeq" id="WP_090670134.1">
    <property type="nucleotide sequence ID" value="NZ_FMTT01000010.1"/>
</dbReference>
<keyword evidence="5 8" id="KW-0812">Transmembrane</keyword>
<name>A0A1G4R156_9BACL</name>
<evidence type="ECO:0000256" key="8">
    <source>
        <dbReference type="SAM" id="Phobius"/>
    </source>
</evidence>
<evidence type="ECO:0000256" key="6">
    <source>
        <dbReference type="ARBA" id="ARBA00022989"/>
    </source>
</evidence>
<dbReference type="PANTHER" id="PTHR34975">
    <property type="entry name" value="SPORE GERMINATION PROTEIN A2"/>
    <property type="match status" value="1"/>
</dbReference>
<protein>
    <submittedName>
        <fullName evidence="9">Spore germination protein</fullName>
    </submittedName>
</protein>
<evidence type="ECO:0000256" key="1">
    <source>
        <dbReference type="ARBA" id="ARBA00004141"/>
    </source>
</evidence>
<feature type="transmembrane region" description="Helical" evidence="8">
    <location>
        <begin position="83"/>
        <end position="103"/>
    </location>
</feature>
<dbReference type="STRING" id="624147.SAMN04487970_101026"/>
<evidence type="ECO:0000256" key="2">
    <source>
        <dbReference type="ARBA" id="ARBA00007998"/>
    </source>
</evidence>
<feature type="transmembrane region" description="Helical" evidence="8">
    <location>
        <begin position="46"/>
        <end position="71"/>
    </location>
</feature>
<dbReference type="GO" id="GO:0016020">
    <property type="term" value="C:membrane"/>
    <property type="evidence" value="ECO:0007669"/>
    <property type="project" value="UniProtKB-SubCell"/>
</dbReference>
<sequence length="125" mass="14119">MFIYWIGALLHENIRTAALWLMFSLVTGSGMLFTLSPTIIEVKQDAWISAAFGGVVGLCIVFLAVKLSLLYPDQTFVQYSQQILGKWLGKIIIVPYFALWYSLDGMILRDSSEFVYLALFNKTPV</sequence>
<evidence type="ECO:0000313" key="9">
    <source>
        <dbReference type="EMBL" id="SCW49939.1"/>
    </source>
</evidence>
<evidence type="ECO:0000256" key="4">
    <source>
        <dbReference type="ARBA" id="ARBA00022544"/>
    </source>
</evidence>
<dbReference type="Pfam" id="PF03845">
    <property type="entry name" value="Spore_permease"/>
    <property type="match status" value="1"/>
</dbReference>
<comment type="similarity">
    <text evidence="2">Belongs to the amino acid-polyamine-organocation (APC) superfamily. Spore germination protein (SGP) (TC 2.A.3.9) family.</text>
</comment>
<dbReference type="InterPro" id="IPR004761">
    <property type="entry name" value="Spore_GerAB"/>
</dbReference>
<keyword evidence="10" id="KW-1185">Reference proteome</keyword>
<accession>A0A1G4R156</accession>
<gene>
    <name evidence="9" type="ORF">SAMN04487970_101026</name>
</gene>
<comment type="subcellular location">
    <subcellularLocation>
        <location evidence="1">Membrane</location>
        <topology evidence="1">Multi-pass membrane protein</topology>
    </subcellularLocation>
</comment>
<dbReference type="EMBL" id="FMTT01000010">
    <property type="protein sequence ID" value="SCW49939.1"/>
    <property type="molecule type" value="Genomic_DNA"/>
</dbReference>
<dbReference type="PANTHER" id="PTHR34975:SF2">
    <property type="entry name" value="SPORE GERMINATION PROTEIN A2"/>
    <property type="match status" value="1"/>
</dbReference>
<dbReference type="Proteomes" id="UP000198601">
    <property type="component" value="Unassembled WGS sequence"/>
</dbReference>
<evidence type="ECO:0000256" key="3">
    <source>
        <dbReference type="ARBA" id="ARBA00022448"/>
    </source>
</evidence>
<keyword evidence="3" id="KW-0813">Transport</keyword>